<organism evidence="1">
    <name type="scientific">bioreactor metagenome</name>
    <dbReference type="NCBI Taxonomy" id="1076179"/>
    <lineage>
        <taxon>unclassified sequences</taxon>
        <taxon>metagenomes</taxon>
        <taxon>ecological metagenomes</taxon>
    </lineage>
</organism>
<sequence>MHLPFELLWRVAAGSAEGEGHSAGHSQTHDCRRLKNPYFCLRNGASFQHDLVADGQDASFFGSAQIPIIKSDDRKAEVLTGTAHQREAGNCYYILHSR</sequence>
<evidence type="ECO:0000313" key="1">
    <source>
        <dbReference type="EMBL" id="MPN02430.1"/>
    </source>
</evidence>
<protein>
    <submittedName>
        <fullName evidence="1">Uncharacterized protein</fullName>
    </submittedName>
</protein>
<dbReference type="EMBL" id="VSSQ01048380">
    <property type="protein sequence ID" value="MPN02430.1"/>
    <property type="molecule type" value="Genomic_DNA"/>
</dbReference>
<comment type="caution">
    <text evidence="1">The sequence shown here is derived from an EMBL/GenBank/DDBJ whole genome shotgun (WGS) entry which is preliminary data.</text>
</comment>
<name>A0A645EM45_9ZZZZ</name>
<accession>A0A645EM45</accession>
<gene>
    <name evidence="1" type="ORF">SDC9_149646</name>
</gene>
<dbReference type="AlphaFoldDB" id="A0A645EM45"/>
<reference evidence="1" key="1">
    <citation type="submission" date="2019-08" db="EMBL/GenBank/DDBJ databases">
        <authorList>
            <person name="Kucharzyk K."/>
            <person name="Murdoch R.W."/>
            <person name="Higgins S."/>
            <person name="Loffler F."/>
        </authorList>
    </citation>
    <scope>NUCLEOTIDE SEQUENCE</scope>
</reference>
<proteinExistence type="predicted"/>